<dbReference type="Proteomes" id="UP000032430">
    <property type="component" value="Plasmid II"/>
</dbReference>
<name>A0A098GA16_9GAMM</name>
<accession>A0A098GA16</accession>
<dbReference type="RefSeq" id="WP_045097864.1">
    <property type="nucleotide sequence ID" value="NZ_LN614828.1"/>
</dbReference>
<dbReference type="KEGG" id="lfa:LFA_pA0185"/>
<gene>
    <name evidence="1" type="ORF">LFA_pA0185</name>
</gene>
<geneLocation type="plasmid" evidence="2">
    <name>LLAP10_pA</name>
</geneLocation>
<evidence type="ECO:0000313" key="2">
    <source>
        <dbReference type="Proteomes" id="UP000032430"/>
    </source>
</evidence>
<protein>
    <submittedName>
        <fullName evidence="1">Uncharacterized protein</fullName>
    </submittedName>
</protein>
<sequence length="114" mass="13009">MFLGECNLKLDPIYYFKKRLNAESICPIADVIYNDSTMKEDFTRLIYAHCQSGLPTTIFHLQITIGTEQQRAAKSSEWYNDMVAPFLDFFYKGGVSKWLGESESHSLDDLGLIG</sequence>
<evidence type="ECO:0000313" key="1">
    <source>
        <dbReference type="EMBL" id="CEG59283.1"/>
    </source>
</evidence>
<proteinExistence type="predicted"/>
<dbReference type="AlphaFoldDB" id="A0A098GA16"/>
<reference evidence="2" key="1">
    <citation type="submission" date="2014-09" db="EMBL/GenBank/DDBJ databases">
        <authorList>
            <person name="Gomez-Valero L."/>
        </authorList>
    </citation>
    <scope>NUCLEOTIDE SEQUENCE [LARGE SCALE GENOMIC DNA]</scope>
    <source>
        <strain evidence="2">ATCC700992</strain>
        <plasmid evidence="2">LLAP10_pA</plasmid>
    </source>
</reference>
<dbReference type="EMBL" id="LN614828">
    <property type="protein sequence ID" value="CEG59283.1"/>
    <property type="molecule type" value="Genomic_DNA"/>
</dbReference>
<keyword evidence="2" id="KW-1185">Reference proteome</keyword>
<dbReference type="OrthoDB" id="9874722at2"/>
<organism evidence="1 2">
    <name type="scientific">Legionella fallonii LLAP-10</name>
    <dbReference type="NCBI Taxonomy" id="1212491"/>
    <lineage>
        <taxon>Bacteria</taxon>
        <taxon>Pseudomonadati</taxon>
        <taxon>Pseudomonadota</taxon>
        <taxon>Gammaproteobacteria</taxon>
        <taxon>Legionellales</taxon>
        <taxon>Legionellaceae</taxon>
        <taxon>Legionella</taxon>
    </lineage>
</organism>
<dbReference type="HOGENOM" id="CLU_2117951_0_0_6"/>
<keyword evidence="1" id="KW-0614">Plasmid</keyword>